<sequence>MPTFTDNPQPGTLPQWLQQQARQQGTGIALRHKRLGVWQVRTWRQLAAEVEHLATALQVRGFVPGASLVIVSRPRPEALIAALAAQWLGGVAALLDPLEAAAAQVPLLRELHSEWVFAEGHEEIQRLRAAGLAPRLLIYADGRGLAEVSPAGDTLAFAQLLQQGSDHRLEPQARAERTAFAFYRLGVGQRVEQQRISHAELLQEGRRLVHSEQLGRQEEALAARAFAAGGQARYLLAPWLIAGFRLNFPENLATRDQDRRELGPTLVAGTRETYERLHAQVLARLPEPGSWRRRLVDWALVTQPGALHRHLGYWLIRRPLRDVLGFSRTRAPLLVGEALAPPTLVFFQALAIEVRTWPDPAQWHRPAPWPAPLVNGWIEDSTQPA</sequence>
<dbReference type="Gene3D" id="3.40.50.12780">
    <property type="entry name" value="N-terminal domain of ligase-like"/>
    <property type="match status" value="1"/>
</dbReference>
<dbReference type="AlphaFoldDB" id="A0A5E6ZNY7"/>
<organism evidence="4 5">
    <name type="scientific">Pseudomonas fluorescens</name>
    <dbReference type="NCBI Taxonomy" id="294"/>
    <lineage>
        <taxon>Bacteria</taxon>
        <taxon>Pseudomonadati</taxon>
        <taxon>Pseudomonadota</taxon>
        <taxon>Gammaproteobacteria</taxon>
        <taxon>Pseudomonadales</taxon>
        <taxon>Pseudomonadaceae</taxon>
        <taxon>Pseudomonas</taxon>
    </lineage>
</organism>
<dbReference type="RefSeq" id="WP_150801853.1">
    <property type="nucleotide sequence ID" value="NZ_CABVHY010000001.1"/>
</dbReference>
<evidence type="ECO:0000259" key="3">
    <source>
        <dbReference type="Pfam" id="PF00501"/>
    </source>
</evidence>
<keyword evidence="2" id="KW-0067">ATP-binding</keyword>
<dbReference type="InterPro" id="IPR042099">
    <property type="entry name" value="ANL_N_sf"/>
</dbReference>
<feature type="domain" description="AMP-dependent synthetase/ligase" evidence="3">
    <location>
        <begin position="17"/>
        <end position="145"/>
    </location>
</feature>
<dbReference type="Pfam" id="PF00501">
    <property type="entry name" value="AMP-binding"/>
    <property type="match status" value="1"/>
</dbReference>
<dbReference type="GO" id="GO:0005524">
    <property type="term" value="F:ATP binding"/>
    <property type="evidence" value="ECO:0007669"/>
    <property type="project" value="UniProtKB-KW"/>
</dbReference>
<keyword evidence="1" id="KW-0547">Nucleotide-binding</keyword>
<dbReference type="EMBL" id="CABVHY010000001">
    <property type="protein sequence ID" value="VVN68108.1"/>
    <property type="molecule type" value="Genomic_DNA"/>
</dbReference>
<dbReference type="PANTHER" id="PTHR43272">
    <property type="entry name" value="LONG-CHAIN-FATTY-ACID--COA LIGASE"/>
    <property type="match status" value="1"/>
</dbReference>
<dbReference type="GO" id="GO:0004467">
    <property type="term" value="F:long-chain fatty acid-CoA ligase activity"/>
    <property type="evidence" value="ECO:0007669"/>
    <property type="project" value="TreeGrafter"/>
</dbReference>
<evidence type="ECO:0000313" key="4">
    <source>
        <dbReference type="EMBL" id="VVN68108.1"/>
    </source>
</evidence>
<protein>
    <recommendedName>
        <fullName evidence="3">AMP-dependent synthetase/ligase domain-containing protein</fullName>
    </recommendedName>
</protein>
<evidence type="ECO:0000313" key="5">
    <source>
        <dbReference type="Proteomes" id="UP000379480"/>
    </source>
</evidence>
<dbReference type="OrthoDB" id="9803968at2"/>
<reference evidence="4 5" key="1">
    <citation type="submission" date="2019-09" db="EMBL/GenBank/DDBJ databases">
        <authorList>
            <person name="Chandra G."/>
            <person name="Truman W A."/>
        </authorList>
    </citation>
    <scope>NUCLEOTIDE SEQUENCE [LARGE SCALE GENOMIC DNA]</scope>
    <source>
        <strain evidence="4">PS723</strain>
    </source>
</reference>
<accession>A0A5E6ZNY7</accession>
<name>A0A5E6ZNY7_PSEFL</name>
<evidence type="ECO:0000256" key="2">
    <source>
        <dbReference type="ARBA" id="ARBA00022840"/>
    </source>
</evidence>
<dbReference type="Proteomes" id="UP000379480">
    <property type="component" value="Unassembled WGS sequence"/>
</dbReference>
<dbReference type="SUPFAM" id="SSF56801">
    <property type="entry name" value="Acetyl-CoA synthetase-like"/>
    <property type="match status" value="1"/>
</dbReference>
<dbReference type="GO" id="GO:0016020">
    <property type="term" value="C:membrane"/>
    <property type="evidence" value="ECO:0007669"/>
    <property type="project" value="TreeGrafter"/>
</dbReference>
<proteinExistence type="predicted"/>
<evidence type="ECO:0000256" key="1">
    <source>
        <dbReference type="ARBA" id="ARBA00022741"/>
    </source>
</evidence>
<dbReference type="PANTHER" id="PTHR43272:SF33">
    <property type="entry name" value="AMP-BINDING DOMAIN-CONTAINING PROTEIN-RELATED"/>
    <property type="match status" value="1"/>
</dbReference>
<dbReference type="InterPro" id="IPR000873">
    <property type="entry name" value="AMP-dep_synth/lig_dom"/>
</dbReference>
<gene>
    <name evidence="4" type="ORF">PS723_00229</name>
</gene>